<keyword evidence="3 6" id="KW-0812">Transmembrane</keyword>
<dbReference type="Pfam" id="PF12704">
    <property type="entry name" value="MacB_PCD"/>
    <property type="match status" value="2"/>
</dbReference>
<feature type="domain" description="MacB-like periplasmic core" evidence="8">
    <location>
        <begin position="20"/>
        <end position="234"/>
    </location>
</feature>
<feature type="domain" description="ABC3 transporter permease C-terminal" evidence="7">
    <location>
        <begin position="677"/>
        <end position="789"/>
    </location>
</feature>
<evidence type="ECO:0000313" key="9">
    <source>
        <dbReference type="EMBL" id="WQD38289.1"/>
    </source>
</evidence>
<dbReference type="PANTHER" id="PTHR30572">
    <property type="entry name" value="MEMBRANE COMPONENT OF TRANSPORTER-RELATED"/>
    <property type="match status" value="1"/>
</dbReference>
<evidence type="ECO:0000256" key="1">
    <source>
        <dbReference type="ARBA" id="ARBA00004651"/>
    </source>
</evidence>
<accession>A0ABZ0W5T0</accession>
<gene>
    <name evidence="9" type="ORF">U0035_21695</name>
</gene>
<feature type="transmembrane region" description="Helical" evidence="6">
    <location>
        <begin position="710"/>
        <end position="738"/>
    </location>
</feature>
<dbReference type="Proteomes" id="UP001325680">
    <property type="component" value="Chromosome"/>
</dbReference>
<evidence type="ECO:0000313" key="10">
    <source>
        <dbReference type="Proteomes" id="UP001325680"/>
    </source>
</evidence>
<dbReference type="EMBL" id="CP139960">
    <property type="protein sequence ID" value="WQD38289.1"/>
    <property type="molecule type" value="Genomic_DNA"/>
</dbReference>
<comment type="subcellular location">
    <subcellularLocation>
        <location evidence="1">Cell membrane</location>
        <topology evidence="1">Multi-pass membrane protein</topology>
    </subcellularLocation>
</comment>
<keyword evidence="10" id="KW-1185">Reference proteome</keyword>
<name>A0ABZ0W5T0_9BACT</name>
<dbReference type="InterPro" id="IPR050250">
    <property type="entry name" value="Macrolide_Exporter_MacB"/>
</dbReference>
<dbReference type="PANTHER" id="PTHR30572:SF18">
    <property type="entry name" value="ABC-TYPE MACROLIDE FAMILY EXPORT SYSTEM PERMEASE COMPONENT 2"/>
    <property type="match status" value="1"/>
</dbReference>
<feature type="transmembrane region" description="Helical" evidence="6">
    <location>
        <begin position="675"/>
        <end position="698"/>
    </location>
</feature>
<organism evidence="9 10">
    <name type="scientific">Niabella yanshanensis</name>
    <dbReference type="NCBI Taxonomy" id="577386"/>
    <lineage>
        <taxon>Bacteria</taxon>
        <taxon>Pseudomonadati</taxon>
        <taxon>Bacteroidota</taxon>
        <taxon>Chitinophagia</taxon>
        <taxon>Chitinophagales</taxon>
        <taxon>Chitinophagaceae</taxon>
        <taxon>Niabella</taxon>
    </lineage>
</organism>
<dbReference type="RefSeq" id="WP_114791060.1">
    <property type="nucleotide sequence ID" value="NZ_CP139960.1"/>
</dbReference>
<feature type="transmembrane region" description="Helical" evidence="6">
    <location>
        <begin position="375"/>
        <end position="400"/>
    </location>
</feature>
<evidence type="ECO:0000259" key="8">
    <source>
        <dbReference type="Pfam" id="PF12704"/>
    </source>
</evidence>
<sequence length="797" mass="88866">MFKNYIKIAWRNLRNNKWYSAINIIGLGVGLASFVLVLLFLNYELSYDKWNPELDKIYKLGLEDKDGIAWNGATPEPLGRLITDKYSNAEAATRISGAGEYEILVGANDKKIYQKGITEVDSHFFKVFPYQLSSGNINTVLNAPNAAVITEAVKEKLFDNEDPIGKTIQLYGRLEVVVTGIMQSPDQPSALNMQVLFRSPYEKSNNHWQNFSYQTFIKIKKAVTAQQLEYDINNIYYTDQQKKDNLTYQQYLERDSKTLVFSEKLSALHNFPKSGGSNFKTIVILLVLAFLLLVAGAVNFSNLSIAASIKRAKEVGVRKVLGGNRRQLFWQFMGEAILFCSISLCIAILLVIALMPWFKQEFNIQFSIWGSNIPYFIFQIALSVTTVILLSGLYPSVFLSRFNTSKILKGNYSQGRSGLKLRNFLLVVQFTLSAFFVFAVIVITSQVHYMQTKDKGFSGAQIVRIEAQQGTREEGFDKARTALLSVPGVELVSKTTLVPGDAEVDTILNNYTFNGQTIKMTTVKVSADYFKTIGTPVLKGRDFNDSYADQNTRSIILNETAARLWGDQKAIGSFVGMPYCDSVKAEVVGITKDINVQDMANAVRPVAYSINNKACGYLSGGALLAKLSGNNLSQTIGNIETSWKQIEPDAPIRYSFLDENFQRIFNTYYTIQKTISFFALVAIMISAMGLFALTAYIIKERTKEIGIRKVLGAGVSDVVILVGRLFLRLIIAALLIAIPLSWLAATKWLQTFAYRIHLNWLMAAATILTIAVIVLVTIGTQAVKAAIANPVKSLRSE</sequence>
<feature type="transmembrane region" description="Helical" evidence="6">
    <location>
        <begin position="21"/>
        <end position="41"/>
    </location>
</feature>
<dbReference type="InterPro" id="IPR003838">
    <property type="entry name" value="ABC3_permease_C"/>
</dbReference>
<feature type="transmembrane region" description="Helical" evidence="6">
    <location>
        <begin position="328"/>
        <end position="355"/>
    </location>
</feature>
<feature type="domain" description="MacB-like periplasmic core" evidence="8">
    <location>
        <begin position="437"/>
        <end position="598"/>
    </location>
</feature>
<protein>
    <submittedName>
        <fullName evidence="9">ABC transporter permease</fullName>
    </submittedName>
</protein>
<feature type="transmembrane region" description="Helical" evidence="6">
    <location>
        <begin position="282"/>
        <end position="307"/>
    </location>
</feature>
<evidence type="ECO:0000256" key="2">
    <source>
        <dbReference type="ARBA" id="ARBA00022475"/>
    </source>
</evidence>
<evidence type="ECO:0000256" key="5">
    <source>
        <dbReference type="ARBA" id="ARBA00023136"/>
    </source>
</evidence>
<feature type="domain" description="ABC3 transporter permease C-terminal" evidence="7">
    <location>
        <begin position="287"/>
        <end position="403"/>
    </location>
</feature>
<keyword evidence="4 6" id="KW-1133">Transmembrane helix</keyword>
<proteinExistence type="predicted"/>
<reference evidence="9 10" key="1">
    <citation type="submission" date="2023-12" db="EMBL/GenBank/DDBJ databases">
        <title>Genome sequencing and assembly of bacterial species from a model synthetic community.</title>
        <authorList>
            <person name="Hogle S.L."/>
        </authorList>
    </citation>
    <scope>NUCLEOTIDE SEQUENCE [LARGE SCALE GENOMIC DNA]</scope>
    <source>
        <strain evidence="9 10">HAMBI_3031</strain>
    </source>
</reference>
<keyword evidence="2" id="KW-1003">Cell membrane</keyword>
<dbReference type="Pfam" id="PF02687">
    <property type="entry name" value="FtsX"/>
    <property type="match status" value="2"/>
</dbReference>
<evidence type="ECO:0000259" key="7">
    <source>
        <dbReference type="Pfam" id="PF02687"/>
    </source>
</evidence>
<evidence type="ECO:0000256" key="3">
    <source>
        <dbReference type="ARBA" id="ARBA00022692"/>
    </source>
</evidence>
<feature type="transmembrane region" description="Helical" evidence="6">
    <location>
        <begin position="758"/>
        <end position="778"/>
    </location>
</feature>
<evidence type="ECO:0000256" key="4">
    <source>
        <dbReference type="ARBA" id="ARBA00022989"/>
    </source>
</evidence>
<feature type="transmembrane region" description="Helical" evidence="6">
    <location>
        <begin position="421"/>
        <end position="443"/>
    </location>
</feature>
<dbReference type="InterPro" id="IPR025857">
    <property type="entry name" value="MacB_PCD"/>
</dbReference>
<evidence type="ECO:0000256" key="6">
    <source>
        <dbReference type="SAM" id="Phobius"/>
    </source>
</evidence>
<keyword evidence="5 6" id="KW-0472">Membrane</keyword>